<dbReference type="Proteomes" id="UP000499080">
    <property type="component" value="Unassembled WGS sequence"/>
</dbReference>
<protein>
    <submittedName>
        <fullName evidence="1">Uncharacterized protein</fullName>
    </submittedName>
</protein>
<gene>
    <name evidence="1" type="ORF">AVEN_10938_1</name>
</gene>
<dbReference type="EMBL" id="BGPR01002642">
    <property type="protein sequence ID" value="GBM76723.1"/>
    <property type="molecule type" value="Genomic_DNA"/>
</dbReference>
<reference evidence="1 2" key="1">
    <citation type="journal article" date="2019" name="Sci. Rep.">
        <title>Orb-weaving spider Araneus ventricosus genome elucidates the spidroin gene catalogue.</title>
        <authorList>
            <person name="Kono N."/>
            <person name="Nakamura H."/>
            <person name="Ohtoshi R."/>
            <person name="Moran D.A.P."/>
            <person name="Shinohara A."/>
            <person name="Yoshida Y."/>
            <person name="Fujiwara M."/>
            <person name="Mori M."/>
            <person name="Tomita M."/>
            <person name="Arakawa K."/>
        </authorList>
    </citation>
    <scope>NUCLEOTIDE SEQUENCE [LARGE SCALE GENOMIC DNA]</scope>
</reference>
<organism evidence="1 2">
    <name type="scientific">Araneus ventricosus</name>
    <name type="common">Orbweaver spider</name>
    <name type="synonym">Epeira ventricosa</name>
    <dbReference type="NCBI Taxonomy" id="182803"/>
    <lineage>
        <taxon>Eukaryota</taxon>
        <taxon>Metazoa</taxon>
        <taxon>Ecdysozoa</taxon>
        <taxon>Arthropoda</taxon>
        <taxon>Chelicerata</taxon>
        <taxon>Arachnida</taxon>
        <taxon>Araneae</taxon>
        <taxon>Araneomorphae</taxon>
        <taxon>Entelegynae</taxon>
        <taxon>Araneoidea</taxon>
        <taxon>Araneidae</taxon>
        <taxon>Araneus</taxon>
    </lineage>
</organism>
<evidence type="ECO:0000313" key="2">
    <source>
        <dbReference type="Proteomes" id="UP000499080"/>
    </source>
</evidence>
<dbReference type="AlphaFoldDB" id="A0A4Y2IG51"/>
<dbReference type="OrthoDB" id="3229771at2759"/>
<evidence type="ECO:0000313" key="1">
    <source>
        <dbReference type="EMBL" id="GBM76723.1"/>
    </source>
</evidence>
<accession>A0A4Y2IG51</accession>
<name>A0A4Y2IG51_ARAVE</name>
<comment type="caution">
    <text evidence="1">The sequence shown here is derived from an EMBL/GenBank/DDBJ whole genome shotgun (WGS) entry which is preliminary data.</text>
</comment>
<proteinExistence type="predicted"/>
<sequence>MFKKRVILTLDQSYEKGNSERKLVDIFGCGKTQINKILKDKITIRKEWENFKFQGVKRMRMEKFPEINEALIEYPNKWSFDKTKSYGDCGRLRNKGFCASNSLARQVSSSE</sequence>
<keyword evidence="2" id="KW-1185">Reference proteome</keyword>